<feature type="domain" description="AB hydrolase-1" evidence="1">
    <location>
        <begin position="84"/>
        <end position="322"/>
    </location>
</feature>
<evidence type="ECO:0000313" key="2">
    <source>
        <dbReference type="EMBL" id="RMI33011.1"/>
    </source>
</evidence>
<dbReference type="GO" id="GO:0004806">
    <property type="term" value="F:triacylglycerol lipase activity"/>
    <property type="evidence" value="ECO:0007669"/>
    <property type="project" value="InterPro"/>
</dbReference>
<dbReference type="InterPro" id="IPR005152">
    <property type="entry name" value="Lipase_secreted"/>
</dbReference>
<evidence type="ECO:0000259" key="1">
    <source>
        <dbReference type="Pfam" id="PF12697"/>
    </source>
</evidence>
<evidence type="ECO:0000313" key="3">
    <source>
        <dbReference type="Proteomes" id="UP000279275"/>
    </source>
</evidence>
<name>A0A3M2L5W9_9NOCA</name>
<organism evidence="2 3">
    <name type="scientific">Nocardia stercoris</name>
    <dbReference type="NCBI Taxonomy" id="2483361"/>
    <lineage>
        <taxon>Bacteria</taxon>
        <taxon>Bacillati</taxon>
        <taxon>Actinomycetota</taxon>
        <taxon>Actinomycetes</taxon>
        <taxon>Mycobacteriales</taxon>
        <taxon>Nocardiaceae</taxon>
        <taxon>Nocardia</taxon>
    </lineage>
</organism>
<dbReference type="SUPFAM" id="SSF53474">
    <property type="entry name" value="alpha/beta-Hydrolases"/>
    <property type="match status" value="1"/>
</dbReference>
<dbReference type="PANTHER" id="PTHR34853:SF1">
    <property type="entry name" value="LIPASE 5"/>
    <property type="match status" value="1"/>
</dbReference>
<dbReference type="PANTHER" id="PTHR34853">
    <property type="match status" value="1"/>
</dbReference>
<dbReference type="Proteomes" id="UP000279275">
    <property type="component" value="Unassembled WGS sequence"/>
</dbReference>
<dbReference type="PIRSF" id="PIRSF029171">
    <property type="entry name" value="Esterase_LipA"/>
    <property type="match status" value="1"/>
</dbReference>
<comment type="caution">
    <text evidence="2">The sequence shown here is derived from an EMBL/GenBank/DDBJ whole genome shotgun (WGS) entry which is preliminary data.</text>
</comment>
<dbReference type="InterPro" id="IPR000073">
    <property type="entry name" value="AB_hydrolase_1"/>
</dbReference>
<protein>
    <submittedName>
        <fullName evidence="2">Alpha/beta fold hydrolase</fullName>
    </submittedName>
</protein>
<reference evidence="2 3" key="1">
    <citation type="submission" date="2018-10" db="EMBL/GenBank/DDBJ databases">
        <title>Isolation from cow dung.</title>
        <authorList>
            <person name="Ling L."/>
        </authorList>
    </citation>
    <scope>NUCLEOTIDE SEQUENCE [LARGE SCALE GENOMIC DNA]</scope>
    <source>
        <strain evidence="2 3">NEAU-LL90</strain>
    </source>
</reference>
<dbReference type="InterPro" id="IPR029058">
    <property type="entry name" value="AB_hydrolase_fold"/>
</dbReference>
<dbReference type="GO" id="GO:0016042">
    <property type="term" value="P:lipid catabolic process"/>
    <property type="evidence" value="ECO:0007669"/>
    <property type="project" value="InterPro"/>
</dbReference>
<dbReference type="Gene3D" id="3.40.50.1820">
    <property type="entry name" value="alpha/beta hydrolase"/>
    <property type="match status" value="1"/>
</dbReference>
<accession>A0A3M2L5W9</accession>
<dbReference type="EMBL" id="RFFH01000004">
    <property type="protein sequence ID" value="RMI33011.1"/>
    <property type="molecule type" value="Genomic_DNA"/>
</dbReference>
<dbReference type="AlphaFoldDB" id="A0A3M2L5W9"/>
<keyword evidence="2" id="KW-0378">Hydrolase</keyword>
<dbReference type="Gene3D" id="1.10.260.130">
    <property type="match status" value="1"/>
</dbReference>
<dbReference type="Pfam" id="PF12697">
    <property type="entry name" value="Abhydrolase_6"/>
    <property type="match status" value="1"/>
</dbReference>
<proteinExistence type="predicted"/>
<gene>
    <name evidence="2" type="ORF">EBN03_12645</name>
</gene>
<keyword evidence="3" id="KW-1185">Reference proteome</keyword>
<sequence>MATTALPDGFRGLSNGTIIDYWTTRSSGEPVKASGALFVPSGPTPAGGWPIMAYDHGTAGLGPGCGGQTDDTKLSRPFEDNLIQYFVGKGFAVVAPDLLGLGRFDTGPHPYLEISSGVSATVDMVHAARAANPELSRTWAVTGGSAGGQPALGAAHDHAALAPDLDFRGVIAIDPESDVEEVSPFVGPWVPAIPGPAGAAVNGFTISMIDGLRTTHPEADVDSYLSPRGKQLLDDSESLCIADIMKLAAGVSMGDLFSRPLNTPQFQAAMNEYMTVPVDGYDTPMLLLLNTNDITVPSPLHAALFAQLTANHVDFQAVVGTGAHTKLNPQMWDAINAFTDHILATPTQP</sequence>